<dbReference type="InterPro" id="IPR002347">
    <property type="entry name" value="SDR_fam"/>
</dbReference>
<gene>
    <name evidence="2" type="ORF">SCA03_53980</name>
</gene>
<dbReference type="GO" id="GO:0005737">
    <property type="term" value="C:cytoplasm"/>
    <property type="evidence" value="ECO:0007669"/>
    <property type="project" value="TreeGrafter"/>
</dbReference>
<feature type="region of interest" description="Disordered" evidence="1">
    <location>
        <begin position="184"/>
        <end position="232"/>
    </location>
</feature>
<accession>A0A4Y3R800</accession>
<evidence type="ECO:0000313" key="2">
    <source>
        <dbReference type="EMBL" id="GEB52847.1"/>
    </source>
</evidence>
<dbReference type="Pfam" id="PF00106">
    <property type="entry name" value="adh_short"/>
    <property type="match status" value="1"/>
</dbReference>
<dbReference type="PANTHER" id="PTHR43544">
    <property type="entry name" value="SHORT-CHAIN DEHYDROGENASE/REDUCTASE"/>
    <property type="match status" value="1"/>
</dbReference>
<dbReference type="AlphaFoldDB" id="A0A4Y3R800"/>
<organism evidence="2 3">
    <name type="scientific">Streptomyces cacaoi</name>
    <dbReference type="NCBI Taxonomy" id="1898"/>
    <lineage>
        <taxon>Bacteria</taxon>
        <taxon>Bacillati</taxon>
        <taxon>Actinomycetota</taxon>
        <taxon>Actinomycetes</taxon>
        <taxon>Kitasatosporales</taxon>
        <taxon>Streptomycetaceae</taxon>
        <taxon>Streptomyces</taxon>
    </lineage>
</organism>
<proteinExistence type="predicted"/>
<dbReference type="PANTHER" id="PTHR43544:SF2">
    <property type="entry name" value="OXIDOREDUCTASE"/>
    <property type="match status" value="1"/>
</dbReference>
<dbReference type="GO" id="GO:0016491">
    <property type="term" value="F:oxidoreductase activity"/>
    <property type="evidence" value="ECO:0007669"/>
    <property type="project" value="TreeGrafter"/>
</dbReference>
<evidence type="ECO:0008006" key="4">
    <source>
        <dbReference type="Google" id="ProtNLM"/>
    </source>
</evidence>
<keyword evidence="3" id="KW-1185">Reference proteome</keyword>
<protein>
    <recommendedName>
        <fullName evidence="4">Oxidoreductase</fullName>
    </recommendedName>
</protein>
<evidence type="ECO:0000313" key="3">
    <source>
        <dbReference type="Proteomes" id="UP000319210"/>
    </source>
</evidence>
<name>A0A4Y3R800_STRCI</name>
<feature type="compositionally biased region" description="Low complexity" evidence="1">
    <location>
        <begin position="1"/>
        <end position="23"/>
    </location>
</feature>
<dbReference type="EMBL" id="BJMM01000037">
    <property type="protein sequence ID" value="GEB52847.1"/>
    <property type="molecule type" value="Genomic_DNA"/>
</dbReference>
<feature type="region of interest" description="Disordered" evidence="1">
    <location>
        <begin position="388"/>
        <end position="454"/>
    </location>
</feature>
<dbReference type="InterPro" id="IPR036291">
    <property type="entry name" value="NAD(P)-bd_dom_sf"/>
</dbReference>
<evidence type="ECO:0000256" key="1">
    <source>
        <dbReference type="SAM" id="MobiDB-lite"/>
    </source>
</evidence>
<dbReference type="Gene3D" id="3.40.50.720">
    <property type="entry name" value="NAD(P)-binding Rossmann-like Domain"/>
    <property type="match status" value="2"/>
</dbReference>
<dbReference type="InterPro" id="IPR051468">
    <property type="entry name" value="Fungal_SecMetab_SDRs"/>
</dbReference>
<comment type="caution">
    <text evidence="2">The sequence shown here is derived from an EMBL/GenBank/DDBJ whole genome shotgun (WGS) entry which is preliminary data.</text>
</comment>
<reference evidence="2 3" key="1">
    <citation type="submission" date="2019-06" db="EMBL/GenBank/DDBJ databases">
        <title>Whole genome shotgun sequence of Streptomyces cacaoi subsp. cacaoi NBRC 12748.</title>
        <authorList>
            <person name="Hosoyama A."/>
            <person name="Uohara A."/>
            <person name="Ohji S."/>
            <person name="Ichikawa N."/>
        </authorList>
    </citation>
    <scope>NUCLEOTIDE SEQUENCE [LARGE SCALE GENOMIC DNA]</scope>
    <source>
        <strain evidence="2 3">NBRC 12748</strain>
    </source>
</reference>
<feature type="compositionally biased region" description="Basic residues" evidence="1">
    <location>
        <begin position="187"/>
        <end position="199"/>
    </location>
</feature>
<dbReference type="SUPFAM" id="SSF51735">
    <property type="entry name" value="NAD(P)-binding Rossmann-fold domains"/>
    <property type="match status" value="1"/>
</dbReference>
<sequence>MSGEPSGRAPAEPESAEASCASPDVAGPESVGVSCAEPDAVGRELAGVSCAEPDAVWRELAEVSGAEPEPESVGAAGVEPELAGVLCASPDVAGRELAGVSCAGPKAVGRELAEVSGVGAELAEVPCAESEVVEVAGDEGHGGERVGGRGGELGAFHRMVARLRALPVDDPVRLEAEQVAASFARDGRRRRKSARNARHRQADAQVRAATATGSPARREDAALPGADPSPGAPAYYTRPRRCYVCKGTYRQVDGFYHLLCPGCAADNAARRALRTDLRGRRALLTGGRVKIGFQLALMLLRDGAETMVTSRFPADTVRRFRRVPGSAEWLDRLTVIGIDLRDPRQVLGLCEDLRRDGRPLDILVNNAAQTVRRPGEAYAPLVAGERTGVPPGVRLRQAPGFRPERPSAPLPAGALAPLPSATPAGAEPAARAGQSPVPGAAPDEGAGPLLDEAGLLPDPAAANSWSARLGELDGAEVLETQLVNAVAPLLLCDRLLPLLLASPYPRRYVVNVSAVEGRFAVRNKTAGHPHTNMAKAALNMLTRTSGPHLAGHGVHMCAVDTGWITDENPSPAKIRRAAAGFRTPLDVVDGAARLYDPIVRGEAGAPLAGVFLKDYAEAAW</sequence>
<feature type="region of interest" description="Disordered" evidence="1">
    <location>
        <begin position="1"/>
        <end position="33"/>
    </location>
</feature>
<dbReference type="Proteomes" id="UP000319210">
    <property type="component" value="Unassembled WGS sequence"/>
</dbReference>
<feature type="compositionally biased region" description="Low complexity" evidence="1">
    <location>
        <begin position="410"/>
        <end position="432"/>
    </location>
</feature>